<accession>A0A951UNW4</accession>
<dbReference type="InterPro" id="IPR013321">
    <property type="entry name" value="Arc_rbn_hlx_hlx"/>
</dbReference>
<evidence type="ECO:0000313" key="1">
    <source>
        <dbReference type="EMBL" id="MBW4660845.1"/>
    </source>
</evidence>
<proteinExistence type="predicted"/>
<reference evidence="1" key="1">
    <citation type="submission" date="2021-05" db="EMBL/GenBank/DDBJ databases">
        <authorList>
            <person name="Pietrasiak N."/>
            <person name="Ward R."/>
            <person name="Stajich J.E."/>
            <person name="Kurbessoian T."/>
        </authorList>
    </citation>
    <scope>NUCLEOTIDE SEQUENCE</scope>
    <source>
        <strain evidence="1">UHER 2000/2452</strain>
    </source>
</reference>
<evidence type="ECO:0008006" key="3">
    <source>
        <dbReference type="Google" id="ProtNLM"/>
    </source>
</evidence>
<evidence type="ECO:0000313" key="2">
    <source>
        <dbReference type="Proteomes" id="UP000757435"/>
    </source>
</evidence>
<dbReference type="EMBL" id="JAHHHD010000026">
    <property type="protein sequence ID" value="MBW4660845.1"/>
    <property type="molecule type" value="Genomic_DNA"/>
</dbReference>
<gene>
    <name evidence="1" type="ORF">KME15_19395</name>
</gene>
<name>A0A951UNW4_9CYAN</name>
<protein>
    <recommendedName>
        <fullName evidence="3">CopG family transcriptional regulator</fullName>
    </recommendedName>
</protein>
<dbReference type="Gene3D" id="1.10.1220.10">
    <property type="entry name" value="Met repressor-like"/>
    <property type="match status" value="1"/>
</dbReference>
<organism evidence="1 2">
    <name type="scientific">Drouetiella hepatica Uher 2000/2452</name>
    <dbReference type="NCBI Taxonomy" id="904376"/>
    <lineage>
        <taxon>Bacteria</taxon>
        <taxon>Bacillati</taxon>
        <taxon>Cyanobacteriota</taxon>
        <taxon>Cyanophyceae</taxon>
        <taxon>Oculatellales</taxon>
        <taxon>Oculatellaceae</taxon>
        <taxon>Drouetiella</taxon>
    </lineage>
</organism>
<dbReference type="AlphaFoldDB" id="A0A951UNW4"/>
<reference evidence="1" key="2">
    <citation type="journal article" date="2022" name="Microbiol. Resour. Announc.">
        <title>Metagenome Sequencing to Explore Phylogenomics of Terrestrial Cyanobacteria.</title>
        <authorList>
            <person name="Ward R.D."/>
            <person name="Stajich J.E."/>
            <person name="Johansen J.R."/>
            <person name="Huntemann M."/>
            <person name="Clum A."/>
            <person name="Foster B."/>
            <person name="Foster B."/>
            <person name="Roux S."/>
            <person name="Palaniappan K."/>
            <person name="Varghese N."/>
            <person name="Mukherjee S."/>
            <person name="Reddy T.B.K."/>
            <person name="Daum C."/>
            <person name="Copeland A."/>
            <person name="Chen I.A."/>
            <person name="Ivanova N.N."/>
            <person name="Kyrpides N.C."/>
            <person name="Shapiro N."/>
            <person name="Eloe-Fadrosh E.A."/>
            <person name="Pietrasiak N."/>
        </authorList>
    </citation>
    <scope>NUCLEOTIDE SEQUENCE</scope>
    <source>
        <strain evidence="1">UHER 2000/2452</strain>
    </source>
</reference>
<dbReference type="GO" id="GO:0006355">
    <property type="term" value="P:regulation of DNA-templated transcription"/>
    <property type="evidence" value="ECO:0007669"/>
    <property type="project" value="InterPro"/>
</dbReference>
<dbReference type="Proteomes" id="UP000757435">
    <property type="component" value="Unassembled WGS sequence"/>
</dbReference>
<sequence>MAPKKRPELRIYLDSDLDKLVKTIATIREESISAVVAEALESWLQQPRQQEIIEKHRLDELD</sequence>
<comment type="caution">
    <text evidence="1">The sequence shown here is derived from an EMBL/GenBank/DDBJ whole genome shotgun (WGS) entry which is preliminary data.</text>
</comment>